<keyword evidence="3" id="KW-1185">Reference proteome</keyword>
<feature type="transmembrane region" description="Helical" evidence="1">
    <location>
        <begin position="314"/>
        <end position="334"/>
    </location>
</feature>
<sequence>MRLVWLWYLQKQRSSIAPLQRKSPFSPRTTLLLLEATKWLISSALVAVICFRSTMMFRPVVTMLILFFLSVGPLIGVSLESKEALERRYHFDYLRLSSVRDDHVWRRLLGLHYAVSLLRLSPLFLPPSVGLIAKFGVVGAVWVWLGQAMMLLLYVISHMMRGSTTRAARVCSALFFRMASLALGYAVLAAIMPLLQLSRQAVRMYGLSLSYLAHMDDYVAHWQQQFYQRMAHLGEGWSFSSTALSLVGAGFVLLALLCFPFLRASHSSKAMDKLYSWQLRAIEVLAVRGTNNAILYKDLCLFMRKAKELAKPPWTLFLPGELFLVAGANLPLLAAVHNGAILLFLFLFEVYLVMTGTLRAMTDAFPDIFQFESEMERLLVFRLLSPPPLGSLIEAKWTLLERLGSYPCLIACGWLFIEYIGLSGVHRGVWAVIGAILMLPAYPFVVKRILRTDYEVFCLVLASGEQAALTSPRDYAGYMLIAAGNHSFHRLLIYITIFSSLVSAFFMLLKGWSWAWYSGLFVVMLYLVLWHSSRYARRM</sequence>
<feature type="transmembrane region" description="Helical" evidence="1">
    <location>
        <begin position="403"/>
        <end position="422"/>
    </location>
</feature>
<keyword evidence="1" id="KW-0812">Transmembrane</keyword>
<feature type="transmembrane region" description="Helical" evidence="1">
    <location>
        <begin position="174"/>
        <end position="195"/>
    </location>
</feature>
<dbReference type="Proteomes" id="UP000501421">
    <property type="component" value="Chromosome"/>
</dbReference>
<feature type="transmembrane region" description="Helical" evidence="1">
    <location>
        <begin position="340"/>
        <end position="361"/>
    </location>
</feature>
<gene>
    <name evidence="2" type="ORF">GsuE55_19970</name>
</gene>
<dbReference type="EMBL" id="AP022557">
    <property type="protein sequence ID" value="BBW97164.1"/>
    <property type="molecule type" value="Genomic_DNA"/>
</dbReference>
<feature type="transmembrane region" description="Helical" evidence="1">
    <location>
        <begin position="60"/>
        <end position="79"/>
    </location>
</feature>
<evidence type="ECO:0000313" key="3">
    <source>
        <dbReference type="Proteomes" id="UP000501421"/>
    </source>
</evidence>
<accession>A0A679FWK5</accession>
<feature type="transmembrane region" description="Helical" evidence="1">
    <location>
        <begin position="243"/>
        <end position="262"/>
    </location>
</feature>
<dbReference type="AlphaFoldDB" id="A0A679FWK5"/>
<name>A0A679FWK5_9BACL</name>
<feature type="transmembrane region" description="Helical" evidence="1">
    <location>
        <begin position="491"/>
        <end position="508"/>
    </location>
</feature>
<evidence type="ECO:0000256" key="1">
    <source>
        <dbReference type="SAM" id="Phobius"/>
    </source>
</evidence>
<keyword evidence="1" id="KW-0472">Membrane</keyword>
<protein>
    <submittedName>
        <fullName evidence="2">Uncharacterized protein</fullName>
    </submittedName>
</protein>
<feature type="transmembrane region" description="Helical" evidence="1">
    <location>
        <begin position="514"/>
        <end position="532"/>
    </location>
</feature>
<evidence type="ECO:0000313" key="2">
    <source>
        <dbReference type="EMBL" id="BBW97164.1"/>
    </source>
</evidence>
<reference evidence="3" key="1">
    <citation type="journal article" date="2020" name="Microbiol. Resour. Announc.">
        <title>Complete Genome Sequence of Geobacillus sp. Strain E55-1, Isolated from Mine Geyser in Japan.</title>
        <authorList>
            <person name="Miyazaki K."/>
            <person name="Hase E."/>
            <person name="Tokito N."/>
        </authorList>
    </citation>
    <scope>NUCLEOTIDE SEQUENCE [LARGE SCALE GENOMIC DNA]</scope>
    <source>
        <strain evidence="3">E55-1</strain>
    </source>
</reference>
<feature type="transmembrane region" description="Helical" evidence="1">
    <location>
        <begin position="131"/>
        <end position="154"/>
    </location>
</feature>
<feature type="transmembrane region" description="Helical" evidence="1">
    <location>
        <begin position="428"/>
        <end position="445"/>
    </location>
</feature>
<proteinExistence type="predicted"/>
<dbReference type="RefSeq" id="WP_033843239.1">
    <property type="nucleotide sequence ID" value="NZ_AP022557.1"/>
</dbReference>
<organism evidence="2 3">
    <name type="scientific">Geobacillus subterraneus</name>
    <dbReference type="NCBI Taxonomy" id="129338"/>
    <lineage>
        <taxon>Bacteria</taxon>
        <taxon>Bacillati</taxon>
        <taxon>Bacillota</taxon>
        <taxon>Bacilli</taxon>
        <taxon>Bacillales</taxon>
        <taxon>Anoxybacillaceae</taxon>
        <taxon>Geobacillus</taxon>
    </lineage>
</organism>
<keyword evidence="1" id="KW-1133">Transmembrane helix</keyword>